<dbReference type="RefSeq" id="WP_114693639.1">
    <property type="nucleotide sequence ID" value="NZ_QQOH01000001.1"/>
</dbReference>
<gene>
    <name evidence="7" type="ORF">DV711_00160</name>
</gene>
<comment type="subcellular location">
    <subcellularLocation>
        <location evidence="1">Cell membrane</location>
        <topology evidence="1">Multi-pass membrane protein</topology>
    </subcellularLocation>
</comment>
<reference evidence="7 8" key="1">
    <citation type="submission" date="2018-07" db="EMBL/GenBank/DDBJ databases">
        <title>Motiliproteus coralliicola sp. nov., a bacterium isolated from Coral.</title>
        <authorList>
            <person name="Wang G."/>
        </authorList>
    </citation>
    <scope>NUCLEOTIDE SEQUENCE [LARGE SCALE GENOMIC DNA]</scope>
    <source>
        <strain evidence="7 8">C34</strain>
    </source>
</reference>
<evidence type="ECO:0000256" key="1">
    <source>
        <dbReference type="ARBA" id="ARBA00004651"/>
    </source>
</evidence>
<name>A0A369WPN9_9GAMM</name>
<dbReference type="GO" id="GO:0015075">
    <property type="term" value="F:monoatomic ion transmembrane transporter activity"/>
    <property type="evidence" value="ECO:0007669"/>
    <property type="project" value="InterPro"/>
</dbReference>
<organism evidence="7 8">
    <name type="scientific">Motiliproteus coralliicola</name>
    <dbReference type="NCBI Taxonomy" id="2283196"/>
    <lineage>
        <taxon>Bacteria</taxon>
        <taxon>Pseudomonadati</taxon>
        <taxon>Pseudomonadota</taxon>
        <taxon>Gammaproteobacteria</taxon>
        <taxon>Oceanospirillales</taxon>
        <taxon>Oceanospirillaceae</taxon>
        <taxon>Motiliproteus</taxon>
    </lineage>
</organism>
<keyword evidence="8" id="KW-1185">Reference proteome</keyword>
<dbReference type="Proteomes" id="UP000253769">
    <property type="component" value="Unassembled WGS sequence"/>
</dbReference>
<keyword evidence="4 6" id="KW-1133">Transmembrane helix</keyword>
<keyword evidence="2" id="KW-1003">Cell membrane</keyword>
<sequence>MSPLLINWLLGALLLLVGVIAVALLRLMLCRSLTDQILCIQLLGIGGTAMLLLMATLLQQPALIDVALLLVLLAAVMVLVITRRECRDE</sequence>
<dbReference type="Pfam" id="PF04066">
    <property type="entry name" value="MrpF_PhaF"/>
    <property type="match status" value="1"/>
</dbReference>
<dbReference type="EMBL" id="QQOH01000001">
    <property type="protein sequence ID" value="RDE24058.1"/>
    <property type="molecule type" value="Genomic_DNA"/>
</dbReference>
<proteinExistence type="predicted"/>
<evidence type="ECO:0000256" key="4">
    <source>
        <dbReference type="ARBA" id="ARBA00022989"/>
    </source>
</evidence>
<feature type="transmembrane region" description="Helical" evidence="6">
    <location>
        <begin position="6"/>
        <end position="25"/>
    </location>
</feature>
<comment type="caution">
    <text evidence="7">The sequence shown here is derived from an EMBL/GenBank/DDBJ whole genome shotgun (WGS) entry which is preliminary data.</text>
</comment>
<evidence type="ECO:0000256" key="5">
    <source>
        <dbReference type="ARBA" id="ARBA00023136"/>
    </source>
</evidence>
<feature type="transmembrane region" description="Helical" evidence="6">
    <location>
        <begin position="63"/>
        <end position="82"/>
    </location>
</feature>
<evidence type="ECO:0000313" key="7">
    <source>
        <dbReference type="EMBL" id="RDE24058.1"/>
    </source>
</evidence>
<evidence type="ECO:0000313" key="8">
    <source>
        <dbReference type="Proteomes" id="UP000253769"/>
    </source>
</evidence>
<dbReference type="InterPro" id="IPR007208">
    <property type="entry name" value="MrpF/PhaF-like"/>
</dbReference>
<evidence type="ECO:0000256" key="2">
    <source>
        <dbReference type="ARBA" id="ARBA00022475"/>
    </source>
</evidence>
<evidence type="ECO:0000256" key="3">
    <source>
        <dbReference type="ARBA" id="ARBA00022692"/>
    </source>
</evidence>
<dbReference type="GO" id="GO:0005886">
    <property type="term" value="C:plasma membrane"/>
    <property type="evidence" value="ECO:0007669"/>
    <property type="project" value="UniProtKB-SubCell"/>
</dbReference>
<feature type="transmembrane region" description="Helical" evidence="6">
    <location>
        <begin position="37"/>
        <end position="57"/>
    </location>
</feature>
<keyword evidence="3 6" id="KW-0812">Transmembrane</keyword>
<accession>A0A369WPN9</accession>
<protein>
    <submittedName>
        <fullName evidence="7">Multiple resistance and pH regulation protein F</fullName>
    </submittedName>
</protein>
<dbReference type="AlphaFoldDB" id="A0A369WPN9"/>
<evidence type="ECO:0000256" key="6">
    <source>
        <dbReference type="SAM" id="Phobius"/>
    </source>
</evidence>
<keyword evidence="5 6" id="KW-0472">Membrane</keyword>